<evidence type="ECO:0000259" key="8">
    <source>
        <dbReference type="Pfam" id="PF00884"/>
    </source>
</evidence>
<accession>A0A1Q3FJH7</accession>
<dbReference type="GO" id="GO:0008449">
    <property type="term" value="F:N-acetylglucosamine-6-sulfatase activity"/>
    <property type="evidence" value="ECO:0007669"/>
    <property type="project" value="InterPro"/>
</dbReference>
<comment type="PTM">
    <text evidence="6">The conversion to 3-oxoalanine (also known as C-formylglycine, FGly), of a serine or cysteine residue in prokaryotes and of a cysteine residue in eukaryotes, is critical for catalytic activity.</text>
</comment>
<name>A0A1Q3FJH7_CULTA</name>
<dbReference type="PANTHER" id="PTHR43108:SF8">
    <property type="entry name" value="SD21168P"/>
    <property type="match status" value="1"/>
</dbReference>
<evidence type="ECO:0000256" key="1">
    <source>
        <dbReference type="ARBA" id="ARBA00001913"/>
    </source>
</evidence>
<evidence type="ECO:0000256" key="3">
    <source>
        <dbReference type="ARBA" id="ARBA00022729"/>
    </source>
</evidence>
<feature type="chain" id="PRO_5013224737" evidence="7">
    <location>
        <begin position="22"/>
        <end position="493"/>
    </location>
</feature>
<feature type="signal peptide" evidence="7">
    <location>
        <begin position="1"/>
        <end position="21"/>
    </location>
</feature>
<evidence type="ECO:0000256" key="6">
    <source>
        <dbReference type="PIRSR" id="PIRSR036666-50"/>
    </source>
</evidence>
<dbReference type="InterPro" id="IPR017850">
    <property type="entry name" value="Alkaline_phosphatase_core_sf"/>
</dbReference>
<protein>
    <submittedName>
        <fullName evidence="9">Putative n-acetylglucosamine-6-sulfatase</fullName>
    </submittedName>
</protein>
<dbReference type="GO" id="GO:0030203">
    <property type="term" value="P:glycosaminoglycan metabolic process"/>
    <property type="evidence" value="ECO:0007669"/>
    <property type="project" value="InterPro"/>
</dbReference>
<dbReference type="Gene3D" id="3.40.720.10">
    <property type="entry name" value="Alkaline Phosphatase, subunit A"/>
    <property type="match status" value="1"/>
</dbReference>
<sequence length="493" mass="56103">MDRKLSISLLLVSFVGGLVNCERPNIVLIVTDDQDIMLKGMNPMAKTQQLVANRGATFVNAFTSSPICCPSRSALLSGQYAHNTRTFNNSESGGCYGAHWREKVEPAETVAVLLAKAGYRTFYAGKYLNEYHSDRVPPGWTQWYGLHGNSRYYNYTLNENGQNKFYEDEYLTDLLKSLTLEFISSNDVSKTPFFAMVAPPAPHQPFTAAERHEQLFPDLEALKTKNFNIPCGPLEKHWLLTMPPAPLPKETLTYLDSIYRNRWRSLMAVDELVEAVVSLLETKNLLNNTYIFYTSDNGYHIGQFSLPYDKRQPYETDIRVPFLVAGPKITPKSLITSPVALIDIAPTIAELAQVKQPAAMDGESILAKLDRDGIEERQLLIEYWGEGSEETYNPDCPWQKKDRLSLCSVDVECHCQDSWNNTYNCVRHMANDLDLIYCQFKDHENFAEAYDLSEDLYQMKNVAYEMLPSVRAKYDLAIVNLTKCVGESCRRIY</sequence>
<dbReference type="InterPro" id="IPR000917">
    <property type="entry name" value="Sulfatase_N"/>
</dbReference>
<dbReference type="CDD" id="cd16147">
    <property type="entry name" value="G6S"/>
    <property type="match status" value="1"/>
</dbReference>
<dbReference type="PANTHER" id="PTHR43108">
    <property type="entry name" value="N-ACETYLGLUCOSAMINE-6-SULFATASE FAMILY MEMBER"/>
    <property type="match status" value="1"/>
</dbReference>
<organism evidence="9">
    <name type="scientific">Culex tarsalis</name>
    <name type="common">Encephalitis mosquito</name>
    <dbReference type="NCBI Taxonomy" id="7177"/>
    <lineage>
        <taxon>Eukaryota</taxon>
        <taxon>Metazoa</taxon>
        <taxon>Ecdysozoa</taxon>
        <taxon>Arthropoda</taxon>
        <taxon>Hexapoda</taxon>
        <taxon>Insecta</taxon>
        <taxon>Pterygota</taxon>
        <taxon>Neoptera</taxon>
        <taxon>Endopterygota</taxon>
        <taxon>Diptera</taxon>
        <taxon>Nematocera</taxon>
        <taxon>Culicoidea</taxon>
        <taxon>Culicidae</taxon>
        <taxon>Culicinae</taxon>
        <taxon>Culicini</taxon>
        <taxon>Culex</taxon>
        <taxon>Culex</taxon>
    </lineage>
</organism>
<evidence type="ECO:0000256" key="5">
    <source>
        <dbReference type="ARBA" id="ARBA00023180"/>
    </source>
</evidence>
<dbReference type="AlphaFoldDB" id="A0A1Q3FJH7"/>
<proteinExistence type="inferred from homology"/>
<keyword evidence="5" id="KW-0325">Glycoprotein</keyword>
<feature type="modified residue" description="3-oxoalanine (Cys)" evidence="6">
    <location>
        <position position="68"/>
    </location>
</feature>
<dbReference type="PROSITE" id="PS00149">
    <property type="entry name" value="SULFATASE_2"/>
    <property type="match status" value="1"/>
</dbReference>
<keyword evidence="4" id="KW-0378">Hydrolase</keyword>
<dbReference type="GO" id="GO:0005539">
    <property type="term" value="F:glycosaminoglycan binding"/>
    <property type="evidence" value="ECO:0007669"/>
    <property type="project" value="TreeGrafter"/>
</dbReference>
<evidence type="ECO:0000256" key="2">
    <source>
        <dbReference type="ARBA" id="ARBA00008779"/>
    </source>
</evidence>
<dbReference type="PIRSF" id="PIRSF036666">
    <property type="entry name" value="G6S"/>
    <property type="match status" value="1"/>
</dbReference>
<reference evidence="9" key="1">
    <citation type="submission" date="2017-01" db="EMBL/GenBank/DDBJ databases">
        <title>A deep insight into the sialotranscriptome of adult male and female Cluex tarsalis mosquitoes.</title>
        <authorList>
            <person name="Ribeiro J.M."/>
            <person name="Moreira F."/>
            <person name="Bernard K.A."/>
            <person name="Calvo E."/>
        </authorList>
    </citation>
    <scope>NUCLEOTIDE SEQUENCE</scope>
    <source>
        <strain evidence="9">Kern County</strain>
        <tissue evidence="9">Salivary glands</tissue>
    </source>
</reference>
<comment type="similarity">
    <text evidence="2">Belongs to the sulfatase family.</text>
</comment>
<keyword evidence="3 7" id="KW-0732">Signal</keyword>
<feature type="domain" description="Sulfatase N-terminal" evidence="8">
    <location>
        <begin position="24"/>
        <end position="353"/>
    </location>
</feature>
<evidence type="ECO:0000313" key="9">
    <source>
        <dbReference type="EMBL" id="JAV27643.1"/>
    </source>
</evidence>
<evidence type="ECO:0000256" key="7">
    <source>
        <dbReference type="SAM" id="SignalP"/>
    </source>
</evidence>
<evidence type="ECO:0000256" key="4">
    <source>
        <dbReference type="ARBA" id="ARBA00022801"/>
    </source>
</evidence>
<dbReference type="Pfam" id="PF00884">
    <property type="entry name" value="Sulfatase"/>
    <property type="match status" value="1"/>
</dbReference>
<dbReference type="EMBL" id="GFDL01007402">
    <property type="protein sequence ID" value="JAV27643.1"/>
    <property type="molecule type" value="Transcribed_RNA"/>
</dbReference>
<dbReference type="SUPFAM" id="SSF53649">
    <property type="entry name" value="Alkaline phosphatase-like"/>
    <property type="match status" value="1"/>
</dbReference>
<dbReference type="InterPro" id="IPR012251">
    <property type="entry name" value="GlcNAc_6-SO4ase"/>
</dbReference>
<comment type="cofactor">
    <cofactor evidence="1">
        <name>Ca(2+)</name>
        <dbReference type="ChEBI" id="CHEBI:29108"/>
    </cofactor>
</comment>
<dbReference type="InterPro" id="IPR024607">
    <property type="entry name" value="Sulfatase_CS"/>
</dbReference>